<keyword evidence="1" id="KW-0472">Membrane</keyword>
<gene>
    <name evidence="2" type="ORF">P4I72_14025</name>
</gene>
<dbReference type="EMBL" id="JARLKY010000029">
    <property type="protein sequence ID" value="MEC0228245.1"/>
    <property type="molecule type" value="Genomic_DNA"/>
</dbReference>
<keyword evidence="3" id="KW-1185">Reference proteome</keyword>
<feature type="transmembrane region" description="Helical" evidence="1">
    <location>
        <begin position="172"/>
        <end position="196"/>
    </location>
</feature>
<name>A0ABU6G250_9BACL</name>
<dbReference type="RefSeq" id="WP_326072504.1">
    <property type="nucleotide sequence ID" value="NZ_JARLKY010000029.1"/>
</dbReference>
<feature type="transmembrane region" description="Helical" evidence="1">
    <location>
        <begin position="208"/>
        <end position="231"/>
    </location>
</feature>
<feature type="transmembrane region" description="Helical" evidence="1">
    <location>
        <begin position="237"/>
        <end position="259"/>
    </location>
</feature>
<accession>A0ABU6G250</accession>
<protein>
    <recommendedName>
        <fullName evidence="4">7TM-DISM receptor extracellular domain-containing protein</fullName>
    </recommendedName>
</protein>
<evidence type="ECO:0000256" key="1">
    <source>
        <dbReference type="SAM" id="Phobius"/>
    </source>
</evidence>
<sequence>MKLIFQMVMKYLLVAMIGFGIVVPQVYAETPKEKLTIPDWSIMWGNPQGGIEEVRTDPSKEWITVKNGKTSPEKPAEVSSAWIKFQLPAQIPIDYGIYIQGIHAQNIWIYMDDHLIQEISFDFAFDKQRVLFPIGNEEAGKVVYVKLETSMGRLDIHSAIMLDNYTVLTRAFLLYDFLNIILGCVFLFIALIIPIGSLCLRKGRDASWVLISVLNLTLGIIFITYSSFIYINFTNHGGLYITLFDLSLAVFLPTLTYYFEKTFADGKYKLIRWFRKFQVVYSVFLIIIMLINQFYGSRFSEAYFFASVTVLGYIMICQFILMCYC</sequence>
<comment type="caution">
    <text evidence="2">The sequence shown here is derived from an EMBL/GenBank/DDBJ whole genome shotgun (WGS) entry which is preliminary data.</text>
</comment>
<proteinExistence type="predicted"/>
<dbReference type="Proteomes" id="UP001338137">
    <property type="component" value="Unassembled WGS sequence"/>
</dbReference>
<evidence type="ECO:0000313" key="2">
    <source>
        <dbReference type="EMBL" id="MEC0228245.1"/>
    </source>
</evidence>
<feature type="transmembrane region" description="Helical" evidence="1">
    <location>
        <begin position="279"/>
        <end position="296"/>
    </location>
</feature>
<organism evidence="2 3">
    <name type="scientific">Paenibacillus alba</name>
    <dbReference type="NCBI Taxonomy" id="1197127"/>
    <lineage>
        <taxon>Bacteria</taxon>
        <taxon>Bacillati</taxon>
        <taxon>Bacillota</taxon>
        <taxon>Bacilli</taxon>
        <taxon>Bacillales</taxon>
        <taxon>Paenibacillaceae</taxon>
        <taxon>Paenibacillus</taxon>
    </lineage>
</organism>
<keyword evidence="1" id="KW-1133">Transmembrane helix</keyword>
<feature type="transmembrane region" description="Helical" evidence="1">
    <location>
        <begin position="302"/>
        <end position="324"/>
    </location>
</feature>
<evidence type="ECO:0000313" key="3">
    <source>
        <dbReference type="Proteomes" id="UP001338137"/>
    </source>
</evidence>
<reference evidence="2 3" key="1">
    <citation type="submission" date="2023-03" db="EMBL/GenBank/DDBJ databases">
        <title>Bacillus Genome Sequencing.</title>
        <authorList>
            <person name="Dunlap C."/>
        </authorList>
    </citation>
    <scope>NUCLEOTIDE SEQUENCE [LARGE SCALE GENOMIC DNA]</scope>
    <source>
        <strain evidence="2 3">BD-533</strain>
    </source>
</reference>
<evidence type="ECO:0008006" key="4">
    <source>
        <dbReference type="Google" id="ProtNLM"/>
    </source>
</evidence>
<keyword evidence="1" id="KW-0812">Transmembrane</keyword>